<name>A0AAV2IY68_KNICA</name>
<feature type="compositionally biased region" description="Polar residues" evidence="1">
    <location>
        <begin position="185"/>
        <end position="195"/>
    </location>
</feature>
<evidence type="ECO:0000256" key="1">
    <source>
        <dbReference type="SAM" id="MobiDB-lite"/>
    </source>
</evidence>
<sequence>MQQEKTSSESVSGEHGLNRAWMGRGHSYEEKPMWNKYCVVPDCQMLLLSEEEGRRAASCKTHLLRRTISVPVESNFPEFHRQMSTESPFPNLTRHIDMETAPLLSLCFSPLSLLPLPPPALSASPCSLLSLLPLPPALSSLCLPLLSRPPSLSTSPKRGAQSDRCNTVVTLSWQQQNLRPDPKSTHGTNYCSSER</sequence>
<dbReference type="Proteomes" id="UP001497482">
    <property type="component" value="Chromosome 1"/>
</dbReference>
<accession>A0AAV2IY68</accession>
<evidence type="ECO:0000313" key="3">
    <source>
        <dbReference type="Proteomes" id="UP001497482"/>
    </source>
</evidence>
<reference evidence="2 3" key="1">
    <citation type="submission" date="2024-04" db="EMBL/GenBank/DDBJ databases">
        <authorList>
            <person name="Waldvogel A.-M."/>
            <person name="Schoenle A."/>
        </authorList>
    </citation>
    <scope>NUCLEOTIDE SEQUENCE [LARGE SCALE GENOMIC DNA]</scope>
</reference>
<dbReference type="AlphaFoldDB" id="A0AAV2IY68"/>
<keyword evidence="3" id="KW-1185">Reference proteome</keyword>
<proteinExistence type="predicted"/>
<feature type="region of interest" description="Disordered" evidence="1">
    <location>
        <begin position="176"/>
        <end position="195"/>
    </location>
</feature>
<organism evidence="2 3">
    <name type="scientific">Knipowitschia caucasica</name>
    <name type="common">Caucasian dwarf goby</name>
    <name type="synonym">Pomatoschistus caucasicus</name>
    <dbReference type="NCBI Taxonomy" id="637954"/>
    <lineage>
        <taxon>Eukaryota</taxon>
        <taxon>Metazoa</taxon>
        <taxon>Chordata</taxon>
        <taxon>Craniata</taxon>
        <taxon>Vertebrata</taxon>
        <taxon>Euteleostomi</taxon>
        <taxon>Actinopterygii</taxon>
        <taxon>Neopterygii</taxon>
        <taxon>Teleostei</taxon>
        <taxon>Neoteleostei</taxon>
        <taxon>Acanthomorphata</taxon>
        <taxon>Gobiaria</taxon>
        <taxon>Gobiiformes</taxon>
        <taxon>Gobioidei</taxon>
        <taxon>Gobiidae</taxon>
        <taxon>Gobiinae</taxon>
        <taxon>Knipowitschia</taxon>
    </lineage>
</organism>
<evidence type="ECO:0000313" key="2">
    <source>
        <dbReference type="EMBL" id="CAL1567799.1"/>
    </source>
</evidence>
<gene>
    <name evidence="2" type="ORF">KC01_LOCUS552</name>
</gene>
<dbReference type="EMBL" id="OZ035823">
    <property type="protein sequence ID" value="CAL1567799.1"/>
    <property type="molecule type" value="Genomic_DNA"/>
</dbReference>
<protein>
    <submittedName>
        <fullName evidence="2">Uncharacterized protein</fullName>
    </submittedName>
</protein>